<name>A0ABN9MB25_9NEOB</name>
<evidence type="ECO:0000313" key="3">
    <source>
        <dbReference type="Proteomes" id="UP001176940"/>
    </source>
</evidence>
<sequence>FFRVLIKYRKNASVWRKRSKWIKQQKRLYNLSLYLNLRQKMPQGRRAHPTPNLSKASLKTKVSTEEQHEPPEDHSNDKDVDKGNDNVLEEYSSVDKQKQKDEAENRDEALSAAHNGNKASSVKPLLSGRGRLLQRPKPNLTARTSTRKENLDVPDSADVLTAGTEKCAEHSDVLTPNKKEHCVKAFRVQAAPVKFGRY</sequence>
<organism evidence="2 3">
    <name type="scientific">Ranitomeya imitator</name>
    <name type="common">mimic poison frog</name>
    <dbReference type="NCBI Taxonomy" id="111125"/>
    <lineage>
        <taxon>Eukaryota</taxon>
        <taxon>Metazoa</taxon>
        <taxon>Chordata</taxon>
        <taxon>Craniata</taxon>
        <taxon>Vertebrata</taxon>
        <taxon>Euteleostomi</taxon>
        <taxon>Amphibia</taxon>
        <taxon>Batrachia</taxon>
        <taxon>Anura</taxon>
        <taxon>Neobatrachia</taxon>
        <taxon>Hyloidea</taxon>
        <taxon>Dendrobatidae</taxon>
        <taxon>Dendrobatinae</taxon>
        <taxon>Ranitomeya</taxon>
    </lineage>
</organism>
<comment type="caution">
    <text evidence="2">The sequence shown here is derived from an EMBL/GenBank/DDBJ whole genome shotgun (WGS) entry which is preliminary data.</text>
</comment>
<proteinExistence type="predicted"/>
<dbReference type="Proteomes" id="UP001176940">
    <property type="component" value="Unassembled WGS sequence"/>
</dbReference>
<feature type="compositionally biased region" description="Basic and acidic residues" evidence="1">
    <location>
        <begin position="93"/>
        <end position="109"/>
    </location>
</feature>
<reference evidence="2" key="1">
    <citation type="submission" date="2023-07" db="EMBL/GenBank/DDBJ databases">
        <authorList>
            <person name="Stuckert A."/>
        </authorList>
    </citation>
    <scope>NUCLEOTIDE SEQUENCE</scope>
</reference>
<evidence type="ECO:0000313" key="2">
    <source>
        <dbReference type="EMBL" id="CAJ0962702.1"/>
    </source>
</evidence>
<dbReference type="EMBL" id="CAUEEQ010055761">
    <property type="protein sequence ID" value="CAJ0962702.1"/>
    <property type="molecule type" value="Genomic_DNA"/>
</dbReference>
<feature type="compositionally biased region" description="Polar residues" evidence="1">
    <location>
        <begin position="51"/>
        <end position="61"/>
    </location>
</feature>
<feature type="non-terminal residue" evidence="2">
    <location>
        <position position="1"/>
    </location>
</feature>
<accession>A0ABN9MB25</accession>
<evidence type="ECO:0000256" key="1">
    <source>
        <dbReference type="SAM" id="MobiDB-lite"/>
    </source>
</evidence>
<gene>
    <name evidence="2" type="ORF">RIMI_LOCUS18358828</name>
</gene>
<feature type="compositionally biased region" description="Basic and acidic residues" evidence="1">
    <location>
        <begin position="62"/>
        <end position="84"/>
    </location>
</feature>
<keyword evidence="3" id="KW-1185">Reference proteome</keyword>
<protein>
    <submittedName>
        <fullName evidence="2">Uncharacterized protein</fullName>
    </submittedName>
</protein>
<feature type="region of interest" description="Disordered" evidence="1">
    <location>
        <begin position="41"/>
        <end position="149"/>
    </location>
</feature>